<dbReference type="InterPro" id="IPR020843">
    <property type="entry name" value="ER"/>
</dbReference>
<evidence type="ECO:0000256" key="7">
    <source>
        <dbReference type="RuleBase" id="RU361277"/>
    </source>
</evidence>
<dbReference type="InterPro" id="IPR013154">
    <property type="entry name" value="ADH-like_N"/>
</dbReference>
<evidence type="ECO:0000313" key="10">
    <source>
        <dbReference type="Proteomes" id="UP000235786"/>
    </source>
</evidence>
<comment type="similarity">
    <text evidence="2 7">Belongs to the zinc-containing alcohol dehydrogenase family.</text>
</comment>
<organism evidence="9 10">
    <name type="scientific">Hyaloscypha variabilis (strain UAMH 11265 / GT02V1 / F)</name>
    <name type="common">Meliniomyces variabilis</name>
    <dbReference type="NCBI Taxonomy" id="1149755"/>
    <lineage>
        <taxon>Eukaryota</taxon>
        <taxon>Fungi</taxon>
        <taxon>Dikarya</taxon>
        <taxon>Ascomycota</taxon>
        <taxon>Pezizomycotina</taxon>
        <taxon>Leotiomycetes</taxon>
        <taxon>Helotiales</taxon>
        <taxon>Hyaloscyphaceae</taxon>
        <taxon>Hyaloscypha</taxon>
        <taxon>Hyaloscypha variabilis</taxon>
    </lineage>
</organism>
<dbReference type="Proteomes" id="UP000235786">
    <property type="component" value="Unassembled WGS sequence"/>
</dbReference>
<dbReference type="PROSITE" id="PS00059">
    <property type="entry name" value="ADH_ZINC"/>
    <property type="match status" value="1"/>
</dbReference>
<dbReference type="InterPro" id="IPR002364">
    <property type="entry name" value="Quin_OxRdtase/zeta-crystal_CS"/>
</dbReference>
<keyword evidence="4 7" id="KW-0862">Zinc</keyword>
<keyword evidence="6" id="KW-0520">NAD</keyword>
<evidence type="ECO:0000259" key="8">
    <source>
        <dbReference type="SMART" id="SM00829"/>
    </source>
</evidence>
<evidence type="ECO:0000256" key="5">
    <source>
        <dbReference type="ARBA" id="ARBA00023002"/>
    </source>
</evidence>
<dbReference type="OrthoDB" id="1879366at2759"/>
<dbReference type="InterPro" id="IPR002328">
    <property type="entry name" value="ADH_Zn_CS"/>
</dbReference>
<evidence type="ECO:0000256" key="1">
    <source>
        <dbReference type="ARBA" id="ARBA00001947"/>
    </source>
</evidence>
<evidence type="ECO:0000256" key="4">
    <source>
        <dbReference type="ARBA" id="ARBA00022833"/>
    </source>
</evidence>
<dbReference type="PANTHER" id="PTHR42940">
    <property type="entry name" value="ALCOHOL DEHYDROGENASE 1-RELATED"/>
    <property type="match status" value="1"/>
</dbReference>
<evidence type="ECO:0000256" key="3">
    <source>
        <dbReference type="ARBA" id="ARBA00022723"/>
    </source>
</evidence>
<dbReference type="InterPro" id="IPR036291">
    <property type="entry name" value="NAD(P)-bd_dom_sf"/>
</dbReference>
<dbReference type="Pfam" id="PF08240">
    <property type="entry name" value="ADH_N"/>
    <property type="match status" value="1"/>
</dbReference>
<dbReference type="AlphaFoldDB" id="A0A2J6RYV1"/>
<keyword evidence="10" id="KW-1185">Reference proteome</keyword>
<feature type="domain" description="Enoyl reductase (ER)" evidence="8">
    <location>
        <begin position="19"/>
        <end position="358"/>
    </location>
</feature>
<dbReference type="FunFam" id="3.40.50.720:FF:000039">
    <property type="entry name" value="Alcohol dehydrogenase AdhP"/>
    <property type="match status" value="1"/>
</dbReference>
<dbReference type="EMBL" id="KZ613942">
    <property type="protein sequence ID" value="PMD43688.1"/>
    <property type="molecule type" value="Genomic_DNA"/>
</dbReference>
<dbReference type="SUPFAM" id="SSF50129">
    <property type="entry name" value="GroES-like"/>
    <property type="match status" value="1"/>
</dbReference>
<dbReference type="Gene3D" id="3.90.180.10">
    <property type="entry name" value="Medium-chain alcohol dehydrogenases, catalytic domain"/>
    <property type="match status" value="1"/>
</dbReference>
<reference evidence="9 10" key="1">
    <citation type="submission" date="2016-04" db="EMBL/GenBank/DDBJ databases">
        <title>A degradative enzymes factory behind the ericoid mycorrhizal symbiosis.</title>
        <authorList>
            <consortium name="DOE Joint Genome Institute"/>
            <person name="Martino E."/>
            <person name="Morin E."/>
            <person name="Grelet G."/>
            <person name="Kuo A."/>
            <person name="Kohler A."/>
            <person name="Daghino S."/>
            <person name="Barry K."/>
            <person name="Choi C."/>
            <person name="Cichocki N."/>
            <person name="Clum A."/>
            <person name="Copeland A."/>
            <person name="Hainaut M."/>
            <person name="Haridas S."/>
            <person name="Labutti K."/>
            <person name="Lindquist E."/>
            <person name="Lipzen A."/>
            <person name="Khouja H.-R."/>
            <person name="Murat C."/>
            <person name="Ohm R."/>
            <person name="Olson A."/>
            <person name="Spatafora J."/>
            <person name="Veneault-Fourrey C."/>
            <person name="Henrissat B."/>
            <person name="Grigoriev I."/>
            <person name="Martin F."/>
            <person name="Perotto S."/>
        </authorList>
    </citation>
    <scope>NUCLEOTIDE SEQUENCE [LARGE SCALE GENOMIC DNA]</scope>
    <source>
        <strain evidence="9 10">F</strain>
    </source>
</reference>
<evidence type="ECO:0000313" key="9">
    <source>
        <dbReference type="EMBL" id="PMD43688.1"/>
    </source>
</evidence>
<evidence type="ECO:0000256" key="2">
    <source>
        <dbReference type="ARBA" id="ARBA00008072"/>
    </source>
</evidence>
<name>A0A2J6RYV1_HYAVF</name>
<protein>
    <submittedName>
        <fullName evidence="9">Alcohol dehydrogenase</fullName>
    </submittedName>
</protein>
<proteinExistence type="inferred from homology"/>
<accession>A0A2J6RYV1</accession>
<gene>
    <name evidence="9" type="ORF">L207DRAFT_631753</name>
</gene>
<dbReference type="GO" id="GO:0004022">
    <property type="term" value="F:alcohol dehydrogenase (NAD+) activity"/>
    <property type="evidence" value="ECO:0007669"/>
    <property type="project" value="TreeGrafter"/>
</dbReference>
<dbReference type="CDD" id="cd08297">
    <property type="entry name" value="CAD3"/>
    <property type="match status" value="1"/>
</dbReference>
<keyword evidence="3 7" id="KW-0479">Metal-binding</keyword>
<comment type="cofactor">
    <cofactor evidence="1 7">
        <name>Zn(2+)</name>
        <dbReference type="ChEBI" id="CHEBI:29105"/>
    </cofactor>
</comment>
<dbReference type="PANTHER" id="PTHR42940:SF5">
    <property type="entry name" value="ALCOHOL DEHYDROGENASE 2"/>
    <property type="match status" value="1"/>
</dbReference>
<dbReference type="GO" id="GO:0005737">
    <property type="term" value="C:cytoplasm"/>
    <property type="evidence" value="ECO:0007669"/>
    <property type="project" value="TreeGrafter"/>
</dbReference>
<dbReference type="SUPFAM" id="SSF51735">
    <property type="entry name" value="NAD(P)-binding Rossmann-fold domains"/>
    <property type="match status" value="1"/>
</dbReference>
<dbReference type="STRING" id="1149755.A0A2J6RYV1"/>
<dbReference type="InterPro" id="IPR011032">
    <property type="entry name" value="GroES-like_sf"/>
</dbReference>
<keyword evidence="5" id="KW-0560">Oxidoreductase</keyword>
<dbReference type="Gene3D" id="3.40.50.720">
    <property type="entry name" value="NAD(P)-binding Rossmann-like Domain"/>
    <property type="match status" value="1"/>
</dbReference>
<dbReference type="InterPro" id="IPR013149">
    <property type="entry name" value="ADH-like_C"/>
</dbReference>
<dbReference type="SMART" id="SM00829">
    <property type="entry name" value="PKS_ER"/>
    <property type="match status" value="1"/>
</dbReference>
<dbReference type="GO" id="GO:0008270">
    <property type="term" value="F:zinc ion binding"/>
    <property type="evidence" value="ECO:0007669"/>
    <property type="project" value="InterPro"/>
</dbReference>
<dbReference type="PROSITE" id="PS01162">
    <property type="entry name" value="QOR_ZETA_CRYSTAL"/>
    <property type="match status" value="1"/>
</dbReference>
<evidence type="ECO:0000256" key="6">
    <source>
        <dbReference type="ARBA" id="ARBA00023027"/>
    </source>
</evidence>
<sequence length="361" mass="37947">MALQEEHAVNRAIQYSTPGTTETCITELPIGKPGPGEVLVRMLYSGICHTDYAACTGTLGRAPPVPAGQIGGHEGIGEVIEQGPGVTKPVIGSKVGIKWAAEVCINCDNCLMGAESECTSLKVSGFYHPGTFQQYLITSAVCATPIPEGIDLAGAAPLMCAGTTVYASLKRAHTKAGDWVLITGAGGGLGHLAIQYTKAMGGSVIAMDIGSKEAFCKELGADYFIDFKKFGTNEEVIAHVKTLVPGGVRVVLCCAGSNKAYEQAPGFLAPRGTLVCVGIPVHEGKPGERVPLFDLSSIVANELNIIGIKSGSRQEAKECLDIAAKGLVKTHYQLRPMDTLTKSFIEMEDGNVNGRIVLDLR</sequence>
<dbReference type="Pfam" id="PF00107">
    <property type="entry name" value="ADH_zinc_N"/>
    <property type="match status" value="1"/>
</dbReference>